<dbReference type="PIRSF" id="PIRSF018688">
    <property type="entry name" value="UCP018688"/>
    <property type="match status" value="1"/>
</dbReference>
<accession>A0A4U7JDK4</accession>
<dbReference type="SUPFAM" id="SSF55729">
    <property type="entry name" value="Acyl-CoA N-acyltransferases (Nat)"/>
    <property type="match status" value="2"/>
</dbReference>
<dbReference type="InterPro" id="IPR016732">
    <property type="entry name" value="UCP018688"/>
</dbReference>
<dbReference type="OrthoDB" id="9765580at2"/>
<dbReference type="KEGG" id="rher:EHE19_005265"/>
<dbReference type="EMBL" id="CP061336">
    <property type="protein sequence ID" value="QNU68758.1"/>
    <property type="molecule type" value="Genomic_DNA"/>
</dbReference>
<keyword evidence="3" id="KW-1185">Reference proteome</keyword>
<sequence>MLQTILKLSEVSLLDKKIFDDYLKKLDSQVSELNFTNFYMWRDYYKIRYSIINEFLCIISIGEDKPFSYFPIGDYSNIENLKIAIYSIRDYFYQHNWEFIMCRVSAQQISVLEDLDIRFTSKEDRDNFDYIYYVQKLSTLKGKKLDGKRNHINKFKKLHTFSYEEISDKNISDCIDILEKWSIQRNYSEDESLIAERKANLDLLNNYKLLNVKGALIRVDGKPEAFTIGEMLNSNTVVIHVEKANSTINGLYTLINQQFLTNRWNGVEYVNREQDLGISGLRKAKLSYNPAMLLEKFTVELC</sequence>
<proteinExistence type="predicted"/>
<evidence type="ECO:0000313" key="3">
    <source>
        <dbReference type="Proteomes" id="UP000306409"/>
    </source>
</evidence>
<dbReference type="InterPro" id="IPR024320">
    <property type="entry name" value="LPG_synthase_C"/>
</dbReference>
<reference evidence="2 3" key="1">
    <citation type="submission" date="2020-09" db="EMBL/GenBank/DDBJ databases">
        <title>Characterization and genome sequencing of Ruminiclostridium sp. nov. MA18.</title>
        <authorList>
            <person name="Rettenmaier R."/>
            <person name="Kowollik M.-L."/>
            <person name="Liebl W."/>
            <person name="Zverlov V."/>
        </authorList>
    </citation>
    <scope>NUCLEOTIDE SEQUENCE [LARGE SCALE GENOMIC DNA]</scope>
    <source>
        <strain evidence="2 3">MA18</strain>
    </source>
</reference>
<dbReference type="InterPro" id="IPR016181">
    <property type="entry name" value="Acyl_CoA_acyltransferase"/>
</dbReference>
<gene>
    <name evidence="2" type="ORF">EHE19_005265</name>
</gene>
<feature type="domain" description="Phosphatidylglycerol lysyltransferase C-terminal" evidence="1">
    <location>
        <begin position="25"/>
        <end position="299"/>
    </location>
</feature>
<protein>
    <submittedName>
        <fullName evidence="2">DUF2156 domain-containing protein</fullName>
    </submittedName>
</protein>
<organism evidence="2 3">
    <name type="scientific">Ruminiclostridium herbifermentans</name>
    <dbReference type="NCBI Taxonomy" id="2488810"/>
    <lineage>
        <taxon>Bacteria</taxon>
        <taxon>Bacillati</taxon>
        <taxon>Bacillota</taxon>
        <taxon>Clostridia</taxon>
        <taxon>Eubacteriales</taxon>
        <taxon>Oscillospiraceae</taxon>
        <taxon>Ruminiclostridium</taxon>
    </lineage>
</organism>
<name>A0A4U7JDK4_9FIRM</name>
<dbReference type="PANTHER" id="PTHR41373">
    <property type="entry name" value="DUF2156 DOMAIN-CONTAINING PROTEIN"/>
    <property type="match status" value="1"/>
</dbReference>
<dbReference type="PANTHER" id="PTHR41373:SF1">
    <property type="entry name" value="PHOSPHATIDYLGLYCEROL LYSYLTRANSFERASE C-TERMINAL DOMAIN-CONTAINING PROTEIN"/>
    <property type="match status" value="1"/>
</dbReference>
<dbReference type="Gene3D" id="3.40.630.30">
    <property type="match status" value="1"/>
</dbReference>
<dbReference type="Proteomes" id="UP000306409">
    <property type="component" value="Chromosome"/>
</dbReference>
<dbReference type="Pfam" id="PF09924">
    <property type="entry name" value="LPG_synthase_C"/>
    <property type="match status" value="1"/>
</dbReference>
<dbReference type="AlphaFoldDB" id="A0A4U7JDK4"/>
<evidence type="ECO:0000313" key="2">
    <source>
        <dbReference type="EMBL" id="QNU68758.1"/>
    </source>
</evidence>
<evidence type="ECO:0000259" key="1">
    <source>
        <dbReference type="Pfam" id="PF09924"/>
    </source>
</evidence>